<gene>
    <name evidence="2" type="ORF">INT45_011834</name>
</gene>
<dbReference type="InterPro" id="IPR036047">
    <property type="entry name" value="F-box-like_dom_sf"/>
</dbReference>
<keyword evidence="3" id="KW-1185">Reference proteome</keyword>
<evidence type="ECO:0000313" key="2">
    <source>
        <dbReference type="EMBL" id="KAG2217777.1"/>
    </source>
</evidence>
<feature type="domain" description="F-box" evidence="1">
    <location>
        <begin position="13"/>
        <end position="59"/>
    </location>
</feature>
<protein>
    <recommendedName>
        <fullName evidence="1">F-box domain-containing protein</fullName>
    </recommendedName>
</protein>
<dbReference type="Proteomes" id="UP000646827">
    <property type="component" value="Unassembled WGS sequence"/>
</dbReference>
<dbReference type="CDD" id="cd09917">
    <property type="entry name" value="F-box_SF"/>
    <property type="match status" value="1"/>
</dbReference>
<dbReference type="Pfam" id="PF00646">
    <property type="entry name" value="F-box"/>
    <property type="match status" value="1"/>
</dbReference>
<dbReference type="EMBL" id="JAEPRB010000273">
    <property type="protein sequence ID" value="KAG2217777.1"/>
    <property type="molecule type" value="Genomic_DNA"/>
</dbReference>
<accession>A0A8H7VG96</accession>
<name>A0A8H7VG96_9FUNG</name>
<dbReference type="OrthoDB" id="10402552at2759"/>
<sequence>MTLVVDPVTQNHQQQLFKLPHEIYELIFEYLDYKEIFKLATTCNEMYNMISKQSTATPFVLTPHNWNLTCIFPQRFATHCKVEIQSREEGFSEIFKTRLHNFNSVLNIDVSASGALSKRCARLLLKDVTRIPKNMNLYISTNQAMDIIPLVMNKSVYTSRKLYIKITVPRIISGCMIMNGDDTSSAQTTTTTKTATETLNKVSGLVTKVASHQNHTSTTTATSNEAGVSTTTVASLNESHTRLVSSSNEIHILSSTVSTTNESHTPLITATTSNETHTSSTLLPLRRRRMYYDYDHLNDVETPDNIRKNYYEMKELAWKAGVAKRRRINTNTVSSAGTTASVATAVPLSAVKIVEDSNMYIIDDTQADFERMPPNASPISFEQANGLVDKYASQYLESIIMFDDYFLNPISIDVYWHNDSTLDDCADAAPTLYEQSTKAIIKEHKATTGAYYYESSIKIGYLELVVTGGFVGNSNYDKVTPFLGSSITCLPSSLKSGNKEASAIKRRMISPKYISSNRHLRQYSKIGARYKWSFQSSRFVLAGLYPLNPLVYCNHFVFGTTNKPTVHTLSAAIINAITSLSITKGTMRSLLRIAKKLPGYKDYMEGVESFDMLQSRIDNENTMAKPSRYKCKIVECLRILERVANEADGKLDVVEQDIRVKGLELMNCGYNVAVTHGNQKACDLFAKNHPNYLSSASITNDDFK</sequence>
<dbReference type="InterPro" id="IPR001810">
    <property type="entry name" value="F-box_dom"/>
</dbReference>
<proteinExistence type="predicted"/>
<evidence type="ECO:0000313" key="3">
    <source>
        <dbReference type="Proteomes" id="UP000646827"/>
    </source>
</evidence>
<comment type="caution">
    <text evidence="2">The sequence shown here is derived from an EMBL/GenBank/DDBJ whole genome shotgun (WGS) entry which is preliminary data.</text>
</comment>
<dbReference type="AlphaFoldDB" id="A0A8H7VG96"/>
<dbReference type="PROSITE" id="PS50181">
    <property type="entry name" value="FBOX"/>
    <property type="match status" value="1"/>
</dbReference>
<reference evidence="2 3" key="1">
    <citation type="submission" date="2020-12" db="EMBL/GenBank/DDBJ databases">
        <title>Metabolic potential, ecology and presence of endohyphal bacteria is reflected in genomic diversity of Mucoromycotina.</title>
        <authorList>
            <person name="Muszewska A."/>
            <person name="Okrasinska A."/>
            <person name="Steczkiewicz K."/>
            <person name="Drgas O."/>
            <person name="Orlowska M."/>
            <person name="Perlinska-Lenart U."/>
            <person name="Aleksandrzak-Piekarczyk T."/>
            <person name="Szatraj K."/>
            <person name="Zielenkiewicz U."/>
            <person name="Pilsyk S."/>
            <person name="Malc E."/>
            <person name="Mieczkowski P."/>
            <person name="Kruszewska J.S."/>
            <person name="Biernat P."/>
            <person name="Pawlowska J."/>
        </authorList>
    </citation>
    <scope>NUCLEOTIDE SEQUENCE [LARGE SCALE GENOMIC DNA]</scope>
    <source>
        <strain evidence="2 3">CBS 142.35</strain>
    </source>
</reference>
<evidence type="ECO:0000259" key="1">
    <source>
        <dbReference type="PROSITE" id="PS50181"/>
    </source>
</evidence>
<dbReference type="SUPFAM" id="SSF81383">
    <property type="entry name" value="F-box domain"/>
    <property type="match status" value="1"/>
</dbReference>
<organism evidence="2 3">
    <name type="scientific">Circinella minor</name>
    <dbReference type="NCBI Taxonomy" id="1195481"/>
    <lineage>
        <taxon>Eukaryota</taxon>
        <taxon>Fungi</taxon>
        <taxon>Fungi incertae sedis</taxon>
        <taxon>Mucoromycota</taxon>
        <taxon>Mucoromycotina</taxon>
        <taxon>Mucoromycetes</taxon>
        <taxon>Mucorales</taxon>
        <taxon>Lichtheimiaceae</taxon>
        <taxon>Circinella</taxon>
    </lineage>
</organism>